<feature type="transmembrane region" description="Helical" evidence="1">
    <location>
        <begin position="421"/>
        <end position="444"/>
    </location>
</feature>
<accession>B3S3D9</accession>
<dbReference type="HOGENOM" id="CLU_035280_0_0_1"/>
<sequence>MDNSEGAALLDNKKDYLKDFNSQLDGNPKKFSCLKFFRSIWPYLQVYFILLASIQGFGLLALPDTLSHSGIQPFIAVTALAFVVEVSLSYYFLAIVQKASAIRRNGHSYKYIKEDSDDKTIDQLLDEQQKDSDVNLHMIAESFLPSYAIIIFDIVCFGTFFTCQVANVLSGSQAYGDLFNLSYKAIMPIYVWIGALLLIFGRYYLVNIISTISLIRCGLLTIMIIMCFVVGYFIHNTIQNDWHYVISPLFIALNAMGGTARMIPYLINLVKFNRKSMIYFFIATACAQFTAAFLNIMWSYAVLYVVPQTCSQIPEKFFDTENASPENFCNLTLEWAKATGSIATTPLTTIFQRYYPQYQWTSVMVKILIMLSVTVSYLSTGLPLATWGIGVNKSIWKFFKKGNTEKTDEELLKPSSTENGWLKFTGLIIQVLSFASIYVVSLCYPQGFYFFSSYANPFFVFLLDGIFMIILFRKATSKEFSDVEIPFAIPTYCQFGAYLVSLFFIAVAILDFLSMIKVIRT</sequence>
<name>B3S3D9_TRIAD</name>
<gene>
    <name evidence="2" type="ORF">TRIADDRAFT_58683</name>
</gene>
<organism evidence="2 3">
    <name type="scientific">Trichoplax adhaerens</name>
    <name type="common">Trichoplax reptans</name>
    <dbReference type="NCBI Taxonomy" id="10228"/>
    <lineage>
        <taxon>Eukaryota</taxon>
        <taxon>Metazoa</taxon>
        <taxon>Placozoa</taxon>
        <taxon>Uniplacotomia</taxon>
        <taxon>Trichoplacea</taxon>
        <taxon>Trichoplacidae</taxon>
        <taxon>Trichoplax</taxon>
    </lineage>
</organism>
<dbReference type="OrthoDB" id="19473at2759"/>
<feature type="transmembrane region" description="Helical" evidence="1">
    <location>
        <begin position="367"/>
        <end position="389"/>
    </location>
</feature>
<feature type="transmembrane region" description="Helical" evidence="1">
    <location>
        <begin position="147"/>
        <end position="169"/>
    </location>
</feature>
<feature type="transmembrane region" description="Helical" evidence="1">
    <location>
        <begin position="246"/>
        <end position="266"/>
    </location>
</feature>
<evidence type="ECO:0000256" key="1">
    <source>
        <dbReference type="SAM" id="Phobius"/>
    </source>
</evidence>
<feature type="transmembrane region" description="Helical" evidence="1">
    <location>
        <begin position="40"/>
        <end position="62"/>
    </location>
</feature>
<reference evidence="2 3" key="1">
    <citation type="journal article" date="2008" name="Nature">
        <title>The Trichoplax genome and the nature of placozoans.</title>
        <authorList>
            <person name="Srivastava M."/>
            <person name="Begovic E."/>
            <person name="Chapman J."/>
            <person name="Putnam N.H."/>
            <person name="Hellsten U."/>
            <person name="Kawashima T."/>
            <person name="Kuo A."/>
            <person name="Mitros T."/>
            <person name="Salamov A."/>
            <person name="Carpenter M.L."/>
            <person name="Signorovitch A.Y."/>
            <person name="Moreno M.A."/>
            <person name="Kamm K."/>
            <person name="Grimwood J."/>
            <person name="Schmutz J."/>
            <person name="Shapiro H."/>
            <person name="Grigoriev I.V."/>
            <person name="Buss L.W."/>
            <person name="Schierwater B."/>
            <person name="Dellaporta S.L."/>
            <person name="Rokhsar D.S."/>
        </authorList>
    </citation>
    <scope>NUCLEOTIDE SEQUENCE [LARGE SCALE GENOMIC DNA]</scope>
    <source>
        <strain evidence="2 3">Grell-BS-1999</strain>
    </source>
</reference>
<proteinExistence type="predicted"/>
<dbReference type="AlphaFoldDB" id="B3S3D9"/>
<dbReference type="InParanoid" id="B3S3D9"/>
<dbReference type="GeneID" id="6756031"/>
<dbReference type="eggNOG" id="ENOG502RZCA">
    <property type="taxonomic scope" value="Eukaryota"/>
</dbReference>
<dbReference type="CTD" id="6756031"/>
<dbReference type="PANTHER" id="PTHR16189">
    <property type="entry name" value="TRANSMEMBRANE PROTEIN 104-RELATED"/>
    <property type="match status" value="1"/>
</dbReference>
<dbReference type="RefSeq" id="XP_002114639.1">
    <property type="nucleotide sequence ID" value="XM_002114603.1"/>
</dbReference>
<feature type="transmembrane region" description="Helical" evidence="1">
    <location>
        <begin position="495"/>
        <end position="516"/>
    </location>
</feature>
<feature type="transmembrane region" description="Helical" evidence="1">
    <location>
        <begin position="213"/>
        <end position="234"/>
    </location>
</feature>
<feature type="transmembrane region" description="Helical" evidence="1">
    <location>
        <begin position="278"/>
        <end position="298"/>
    </location>
</feature>
<evidence type="ECO:0000313" key="3">
    <source>
        <dbReference type="Proteomes" id="UP000009022"/>
    </source>
</evidence>
<evidence type="ECO:0008006" key="4">
    <source>
        <dbReference type="Google" id="ProtNLM"/>
    </source>
</evidence>
<keyword evidence="3" id="KW-1185">Reference proteome</keyword>
<dbReference type="PhylomeDB" id="B3S3D9"/>
<dbReference type="PANTHER" id="PTHR16189:SF6">
    <property type="entry name" value="AMINO ACID TRANSPORTER TRANSMEMBRANE DOMAIN-CONTAINING PROTEIN"/>
    <property type="match status" value="1"/>
</dbReference>
<keyword evidence="1" id="KW-0472">Membrane</keyword>
<keyword evidence="1" id="KW-1133">Transmembrane helix</keyword>
<evidence type="ECO:0000313" key="2">
    <source>
        <dbReference type="EMBL" id="EDV22773.1"/>
    </source>
</evidence>
<dbReference type="EMBL" id="DS985248">
    <property type="protein sequence ID" value="EDV22773.1"/>
    <property type="molecule type" value="Genomic_DNA"/>
</dbReference>
<keyword evidence="1" id="KW-0812">Transmembrane</keyword>
<protein>
    <recommendedName>
        <fullName evidence="4">Amino acid transporter transmembrane domain-containing protein</fullName>
    </recommendedName>
</protein>
<feature type="transmembrane region" description="Helical" evidence="1">
    <location>
        <begin position="335"/>
        <end position="355"/>
    </location>
</feature>
<feature type="transmembrane region" description="Helical" evidence="1">
    <location>
        <begin position="189"/>
        <end position="206"/>
    </location>
</feature>
<dbReference type="KEGG" id="tad:TRIADDRAFT_58683"/>
<feature type="transmembrane region" description="Helical" evidence="1">
    <location>
        <begin position="456"/>
        <end position="475"/>
    </location>
</feature>
<feature type="transmembrane region" description="Helical" evidence="1">
    <location>
        <begin position="74"/>
        <end position="96"/>
    </location>
</feature>
<dbReference type="Proteomes" id="UP000009022">
    <property type="component" value="Unassembled WGS sequence"/>
</dbReference>